<proteinExistence type="predicted"/>
<dbReference type="Pfam" id="PF14223">
    <property type="entry name" value="Retrotran_gag_2"/>
    <property type="match status" value="1"/>
</dbReference>
<dbReference type="PANTHER" id="PTHR35317">
    <property type="entry name" value="OS04G0629600 PROTEIN"/>
    <property type="match status" value="1"/>
</dbReference>
<evidence type="ECO:0000256" key="1">
    <source>
        <dbReference type="SAM" id="Coils"/>
    </source>
</evidence>
<reference evidence="3" key="2">
    <citation type="submission" date="2022-01" db="EMBL/GenBank/DDBJ databases">
        <authorList>
            <person name="Yamashiro T."/>
            <person name="Shiraishi A."/>
            <person name="Satake H."/>
            <person name="Nakayama K."/>
        </authorList>
    </citation>
    <scope>NUCLEOTIDE SEQUENCE</scope>
</reference>
<feature type="region of interest" description="Disordered" evidence="2">
    <location>
        <begin position="575"/>
        <end position="607"/>
    </location>
</feature>
<keyword evidence="4" id="KW-1185">Reference proteome</keyword>
<keyword evidence="1" id="KW-0175">Coiled coil</keyword>
<name>A0ABQ4WY49_9ASTR</name>
<dbReference type="Proteomes" id="UP001151760">
    <property type="component" value="Unassembled WGS sequence"/>
</dbReference>
<feature type="compositionally biased region" description="Polar residues" evidence="2">
    <location>
        <begin position="520"/>
        <end position="530"/>
    </location>
</feature>
<sequence length="643" mass="72863">MAGSEDDIPPPPPLPSQTQTQQTPHTISTIKLPILKKGEYDIWAMQMEHYLAHIDYPIWEVIQRGNSPVSVSTDTNGLIKVLPPKTAEEILARERERKARTTLLMALPEDHLAKFHKMTYAKEMWEAIKSRFGGNDESKKMQKYILKQQFKGFSVSNSEGLHKGYDRFQSLLSQLEIHGAGVLTEDANQKFLRSLPSVWSQVSLIMRTKPGVDSLSFDDLYNNLKNTSSTNDVSTAYGVSNALVHKLKYRTNFTIPPYLQIQIQLYPMYHEDLEQLDEFDLEEMDLKWQDKDNGRRSGKHEDSKALVTLDGEGVDWTSHSEDEQENYALMACSSSGSDTEVTSCSKECKESYAKLKKLYDEQREQLGDASIEIQAYTQALKKVEAQLVAHQQSQLWYEEKIRFMKIDLDDKTDVLTYHKKLLAEAKIEIEDLKAKVEKWHNSSKFFNILLNSQMSAKDKVGTSDIEDSPVNDRYAEGMHAVPPPMTGIYIPSGPDKEIDDSQFTYGPKQSKPSESDTRSSDFNSCESNCSEETHESMPEPVVNKPKVVSEPKVWSDAPIIEEYESDSEVCMDKAKITRKPSKTGKHGHGKRKSTKEAGKSSSTRECHVDVKKAQEEVGICKEVTQRTSTNVTLMDCQLGNLCE</sequence>
<feature type="region of interest" description="Disordered" evidence="2">
    <location>
        <begin position="1"/>
        <end position="26"/>
    </location>
</feature>
<accession>A0ABQ4WY49</accession>
<comment type="caution">
    <text evidence="3">The sequence shown here is derived from an EMBL/GenBank/DDBJ whole genome shotgun (WGS) entry which is preliminary data.</text>
</comment>
<dbReference type="EMBL" id="BQNB010009038">
    <property type="protein sequence ID" value="GJS57851.1"/>
    <property type="molecule type" value="Genomic_DNA"/>
</dbReference>
<protein>
    <submittedName>
        <fullName evidence="3">Uncharacterized protein</fullName>
    </submittedName>
</protein>
<evidence type="ECO:0000313" key="3">
    <source>
        <dbReference type="EMBL" id="GJS57851.1"/>
    </source>
</evidence>
<reference evidence="3" key="1">
    <citation type="journal article" date="2022" name="Int. J. Mol. Sci.">
        <title>Draft Genome of Tanacetum Coccineum: Genomic Comparison of Closely Related Tanacetum-Family Plants.</title>
        <authorList>
            <person name="Yamashiro T."/>
            <person name="Shiraishi A."/>
            <person name="Nakayama K."/>
            <person name="Satake H."/>
        </authorList>
    </citation>
    <scope>NUCLEOTIDE SEQUENCE</scope>
</reference>
<evidence type="ECO:0000256" key="2">
    <source>
        <dbReference type="SAM" id="MobiDB-lite"/>
    </source>
</evidence>
<evidence type="ECO:0000313" key="4">
    <source>
        <dbReference type="Proteomes" id="UP001151760"/>
    </source>
</evidence>
<feature type="compositionally biased region" description="Basic residues" evidence="2">
    <location>
        <begin position="576"/>
        <end position="593"/>
    </location>
</feature>
<dbReference type="PANTHER" id="PTHR35317:SF23">
    <property type="entry name" value="OS04G0629600 PROTEIN"/>
    <property type="match status" value="1"/>
</dbReference>
<organism evidence="3 4">
    <name type="scientific">Tanacetum coccineum</name>
    <dbReference type="NCBI Taxonomy" id="301880"/>
    <lineage>
        <taxon>Eukaryota</taxon>
        <taxon>Viridiplantae</taxon>
        <taxon>Streptophyta</taxon>
        <taxon>Embryophyta</taxon>
        <taxon>Tracheophyta</taxon>
        <taxon>Spermatophyta</taxon>
        <taxon>Magnoliopsida</taxon>
        <taxon>eudicotyledons</taxon>
        <taxon>Gunneridae</taxon>
        <taxon>Pentapetalae</taxon>
        <taxon>asterids</taxon>
        <taxon>campanulids</taxon>
        <taxon>Asterales</taxon>
        <taxon>Asteraceae</taxon>
        <taxon>Asteroideae</taxon>
        <taxon>Anthemideae</taxon>
        <taxon>Anthemidinae</taxon>
        <taxon>Tanacetum</taxon>
    </lineage>
</organism>
<feature type="compositionally biased region" description="Basic and acidic residues" evidence="2">
    <location>
        <begin position="594"/>
        <end position="607"/>
    </location>
</feature>
<gene>
    <name evidence="3" type="ORF">Tco_0652635</name>
</gene>
<feature type="compositionally biased region" description="Low complexity" evidence="2">
    <location>
        <begin position="16"/>
        <end position="26"/>
    </location>
</feature>
<feature type="region of interest" description="Disordered" evidence="2">
    <location>
        <begin position="477"/>
        <end position="544"/>
    </location>
</feature>
<feature type="coiled-coil region" evidence="1">
    <location>
        <begin position="345"/>
        <end position="442"/>
    </location>
</feature>